<dbReference type="InterPro" id="IPR011989">
    <property type="entry name" value="ARM-like"/>
</dbReference>
<dbReference type="GO" id="GO:0006623">
    <property type="term" value="P:protein targeting to vacuole"/>
    <property type="evidence" value="ECO:0007669"/>
    <property type="project" value="TreeGrafter"/>
</dbReference>
<dbReference type="GO" id="GO:0004674">
    <property type="term" value="F:protein serine/threonine kinase activity"/>
    <property type="evidence" value="ECO:0007669"/>
    <property type="project" value="UniProtKB-KW"/>
</dbReference>
<accession>A0A7S0DEN9</accession>
<feature type="repeat" description="WD" evidence="9">
    <location>
        <begin position="1050"/>
        <end position="1083"/>
    </location>
</feature>
<evidence type="ECO:0000256" key="3">
    <source>
        <dbReference type="ARBA" id="ARBA00022574"/>
    </source>
</evidence>
<evidence type="ECO:0000256" key="1">
    <source>
        <dbReference type="ARBA" id="ARBA00012513"/>
    </source>
</evidence>
<feature type="domain" description="Protein kinase" evidence="11">
    <location>
        <begin position="29"/>
        <end position="308"/>
    </location>
</feature>
<feature type="region of interest" description="Disordered" evidence="10">
    <location>
        <begin position="940"/>
        <end position="980"/>
    </location>
</feature>
<sequence>MGNRSYTTGGGSSTEVYEYIRALNQKFGYQFLEKLNGGRVVKTCLCQFKGNGKVILGVYPKQEATGGSEPTEEVRVRPVLLELETINKKLTLASHPGVVSNKLIHETKQAFYFSRQFFAFNMFDRFHHRPFFSTTDKHWIAYQLLQAMMQLHESNIHHGGLKCENIVLTTWNWIFVTDIAFYKPGYLPADNPSTYNYFFDAEKQRKPPPCYLSPERFYDSKEGSPIESQLTSAMDIFAAGCCIAEIFLDGNVIFDYSQMLRYRNGTYSPDEALSKIRNPDVRKLIQHMIQLDPKKRLGAGHYLGEEIIEDMDLAKSVNAVFPHYFRDLYHKLKRLLDPSFASPDDKILYLYDNLHSIITLIIGRPYISSRSDQAAPSPDSQEQASSEPGKNGRADIASTIAEIERFLKEDKSVEFKEDVKTRVPQSSLQRGGMRLRGRSQSPSKHARRTAEIRGTQVLRVSTLRRCKNSKSELNGLAILVGIVGSCIQSLNGAMTRVCALGILEAVTQHCPSASDKLILELVIPYVMFLSDDPHSIVRYKVVQLLALALDRVGSLSFVEQNVLHEFIMPTVVKLHPDYEKDQRVQIAICKLIPRLMRSARRFLDLAHRLRHKSAVKSPKETKVSGYDAELMTLKGKILKLVVGFLAQGSSKAKIALLHNFLPICEFLGKELVEEHMMVHLTTILNETDWELRASMFRHIPSFSQFLGRGSPVMKFLLPIMEEALYDSELFVSYQALQALTRYTSSMIKASSSAVGDGVMDRTSPKTKNYSRLVAKVSPLLLHPSVFVRREACKFMVILAEVLGPARSYTTMFSVLSNFTTQPVMLITEVSLLESLCPALSERGYQKGLDICQEGKTGLERGIEALRTDKDFETFSEKILKDLYIYFTEVNRKQSLDLRSGTPKSARTPPNIASRSPAKKPPPEDPGRRAVVYSMSLEPTQSKLLGSMTERRKRAGNERGGDAKARRERKRALDVSPSAKFGGMVPPSNSIDVVKTAFDIPLSADENVNLDIQKPLAWYSSRVRPRPPEDDKQKAEQIRATWIPKGILVAEARHDGAVSGIAVCDDNRWLLSGSADGSMRIWDVGRFAQIKDRLGVRAEAVYDSVGSRVTGVTICGGTRRAAGVADDGSVHAFVVDYGQNFSLRGAKKLDTKSKGNATTVSHADTLSKSLLLYGTKSGRVHCWDFRRNKEAFVLDLAMFTDDIGTKCFGSVTASTVGPSGYTLFVGTSHGFVILWDIRYQQATSIWRHSSNSPIVCLAVASGDAMPARVQTNTKAPMVLVSVKGVDEISAFCVLTGVCRAIFKVVGSTSMLAKSGGWTKVKRRSPGGKNKDNGWSHANRSSIVNPLSLPALRVYNLRHAGMTDRFFQEFSKPLPVTKETRGFNSFLLHERKGLITGGRDRVVRFWHLTHIEKSRRITEEYLGPYQTKFSQREENATLIYEEQLLRELDASSRYSGITYAGERVMPKGPFTTPNVHKEQITDLQAIDHRERLLASADSQGVIKIWR</sequence>
<dbReference type="InterPro" id="IPR016024">
    <property type="entry name" value="ARM-type_fold"/>
</dbReference>
<dbReference type="InterPro" id="IPR000719">
    <property type="entry name" value="Prot_kinase_dom"/>
</dbReference>
<keyword evidence="6" id="KW-0547">Nucleotide-binding</keyword>
<dbReference type="SUPFAM" id="SSF48371">
    <property type="entry name" value="ARM repeat"/>
    <property type="match status" value="1"/>
</dbReference>
<dbReference type="SMART" id="SM00320">
    <property type="entry name" value="WD40"/>
    <property type="match status" value="5"/>
</dbReference>
<evidence type="ECO:0000256" key="8">
    <source>
        <dbReference type="ARBA" id="ARBA00022840"/>
    </source>
</evidence>
<dbReference type="SUPFAM" id="SSF56112">
    <property type="entry name" value="Protein kinase-like (PK-like)"/>
    <property type="match status" value="1"/>
</dbReference>
<evidence type="ECO:0000256" key="2">
    <source>
        <dbReference type="ARBA" id="ARBA00022527"/>
    </source>
</evidence>
<keyword evidence="7" id="KW-0418">Kinase</keyword>
<dbReference type="EMBL" id="HBEM01016159">
    <property type="protein sequence ID" value="CAD8451818.1"/>
    <property type="molecule type" value="Transcribed_RNA"/>
</dbReference>
<dbReference type="SMART" id="SM00220">
    <property type="entry name" value="S_TKc"/>
    <property type="match status" value="1"/>
</dbReference>
<dbReference type="PROSITE" id="PS50294">
    <property type="entry name" value="WD_REPEATS_REGION"/>
    <property type="match status" value="1"/>
</dbReference>
<organism evidence="12">
    <name type="scientific">Amorphochlora amoebiformis</name>
    <dbReference type="NCBI Taxonomy" id="1561963"/>
    <lineage>
        <taxon>Eukaryota</taxon>
        <taxon>Sar</taxon>
        <taxon>Rhizaria</taxon>
        <taxon>Cercozoa</taxon>
        <taxon>Chlorarachniophyceae</taxon>
        <taxon>Amorphochlora</taxon>
    </lineage>
</organism>
<feature type="region of interest" description="Disordered" evidence="10">
    <location>
        <begin position="897"/>
        <end position="928"/>
    </location>
</feature>
<keyword evidence="2" id="KW-0723">Serine/threonine-protein kinase</keyword>
<feature type="region of interest" description="Disordered" evidence="10">
    <location>
        <begin position="426"/>
        <end position="450"/>
    </location>
</feature>
<evidence type="ECO:0000313" key="12">
    <source>
        <dbReference type="EMBL" id="CAD8451818.1"/>
    </source>
</evidence>
<dbReference type="InterPro" id="IPR019775">
    <property type="entry name" value="WD40_repeat_CS"/>
</dbReference>
<dbReference type="Pfam" id="PF00069">
    <property type="entry name" value="Pkinase"/>
    <property type="match status" value="1"/>
</dbReference>
<dbReference type="PROSITE" id="PS50082">
    <property type="entry name" value="WD_REPEATS_2"/>
    <property type="match status" value="1"/>
</dbReference>
<dbReference type="Pfam" id="PF00400">
    <property type="entry name" value="WD40"/>
    <property type="match status" value="1"/>
</dbReference>
<dbReference type="Gene3D" id="1.10.510.10">
    <property type="entry name" value="Transferase(Phosphotransferase) domain 1"/>
    <property type="match status" value="1"/>
</dbReference>
<dbReference type="InterPro" id="IPR045162">
    <property type="entry name" value="Vps15-like"/>
</dbReference>
<evidence type="ECO:0000256" key="10">
    <source>
        <dbReference type="SAM" id="MobiDB-lite"/>
    </source>
</evidence>
<feature type="compositionally biased region" description="Basic and acidic residues" evidence="10">
    <location>
        <begin position="954"/>
        <end position="964"/>
    </location>
</feature>
<dbReference type="GO" id="GO:0034272">
    <property type="term" value="C:phosphatidylinositol 3-kinase complex, class III, type II"/>
    <property type="evidence" value="ECO:0007669"/>
    <property type="project" value="TreeGrafter"/>
</dbReference>
<dbReference type="InterPro" id="IPR036322">
    <property type="entry name" value="WD40_repeat_dom_sf"/>
</dbReference>
<dbReference type="InterPro" id="IPR055231">
    <property type="entry name" value="2AA_helical"/>
</dbReference>
<dbReference type="Pfam" id="PF22956">
    <property type="entry name" value="VPS15-like_hel"/>
    <property type="match status" value="1"/>
</dbReference>
<evidence type="ECO:0000256" key="5">
    <source>
        <dbReference type="ARBA" id="ARBA00022737"/>
    </source>
</evidence>
<dbReference type="InterPro" id="IPR011009">
    <property type="entry name" value="Kinase-like_dom_sf"/>
</dbReference>
<dbReference type="PANTHER" id="PTHR17583">
    <property type="entry name" value="PHOSPHOINOSITIDE 3-KINASE REGULATORY SUBUNIT 4"/>
    <property type="match status" value="1"/>
</dbReference>
<keyword evidence="3 9" id="KW-0853">WD repeat</keyword>
<dbReference type="GO" id="GO:0016236">
    <property type="term" value="P:macroautophagy"/>
    <property type="evidence" value="ECO:0007669"/>
    <property type="project" value="InterPro"/>
</dbReference>
<feature type="compositionally biased region" description="Polar residues" evidence="10">
    <location>
        <begin position="370"/>
        <end position="388"/>
    </location>
</feature>
<evidence type="ECO:0000259" key="11">
    <source>
        <dbReference type="PROSITE" id="PS50011"/>
    </source>
</evidence>
<evidence type="ECO:0000256" key="4">
    <source>
        <dbReference type="ARBA" id="ARBA00022679"/>
    </source>
</evidence>
<feature type="region of interest" description="Disordered" evidence="10">
    <location>
        <begin position="370"/>
        <end position="394"/>
    </location>
</feature>
<keyword evidence="8" id="KW-0067">ATP-binding</keyword>
<dbReference type="Gene3D" id="2.130.10.10">
    <property type="entry name" value="YVTN repeat-like/Quinoprotein amine dehydrogenase"/>
    <property type="match status" value="2"/>
</dbReference>
<dbReference type="PROSITE" id="PS50011">
    <property type="entry name" value="PROTEIN_KINASE_DOM"/>
    <property type="match status" value="1"/>
</dbReference>
<dbReference type="Gene3D" id="1.25.10.10">
    <property type="entry name" value="Leucine-rich Repeat Variant"/>
    <property type="match status" value="2"/>
</dbReference>
<protein>
    <recommendedName>
        <fullName evidence="1">non-specific serine/threonine protein kinase</fullName>
        <ecNumber evidence="1">2.7.11.1</ecNumber>
    </recommendedName>
</protein>
<dbReference type="GO" id="GO:0071561">
    <property type="term" value="C:nucleus-vacuole junction"/>
    <property type="evidence" value="ECO:0007669"/>
    <property type="project" value="TreeGrafter"/>
</dbReference>
<proteinExistence type="predicted"/>
<dbReference type="GO" id="GO:0005524">
    <property type="term" value="F:ATP binding"/>
    <property type="evidence" value="ECO:0007669"/>
    <property type="project" value="UniProtKB-KW"/>
</dbReference>
<dbReference type="GO" id="GO:0045324">
    <property type="term" value="P:late endosome to vacuole transport"/>
    <property type="evidence" value="ECO:0007669"/>
    <property type="project" value="InterPro"/>
</dbReference>
<feature type="region of interest" description="Disordered" evidence="10">
    <location>
        <begin position="1316"/>
        <end position="1335"/>
    </location>
</feature>
<keyword evidence="4" id="KW-0808">Transferase</keyword>
<dbReference type="InterPro" id="IPR015943">
    <property type="entry name" value="WD40/YVTN_repeat-like_dom_sf"/>
</dbReference>
<dbReference type="InterPro" id="IPR001680">
    <property type="entry name" value="WD40_rpt"/>
</dbReference>
<gene>
    <name evidence="12" type="ORF">LAMO00422_LOCUS11118</name>
</gene>
<reference evidence="12" key="1">
    <citation type="submission" date="2021-01" db="EMBL/GenBank/DDBJ databases">
        <authorList>
            <person name="Corre E."/>
            <person name="Pelletier E."/>
            <person name="Niang G."/>
            <person name="Scheremetjew M."/>
            <person name="Finn R."/>
            <person name="Kale V."/>
            <person name="Holt S."/>
            <person name="Cochrane G."/>
            <person name="Meng A."/>
            <person name="Brown T."/>
            <person name="Cohen L."/>
        </authorList>
    </citation>
    <scope>NUCLEOTIDE SEQUENCE</scope>
    <source>
        <strain evidence="12">CCMP2058</strain>
    </source>
</reference>
<evidence type="ECO:0000256" key="6">
    <source>
        <dbReference type="ARBA" id="ARBA00022741"/>
    </source>
</evidence>
<dbReference type="EC" id="2.7.11.1" evidence="1"/>
<dbReference type="GO" id="GO:0005770">
    <property type="term" value="C:late endosome"/>
    <property type="evidence" value="ECO:0007669"/>
    <property type="project" value="TreeGrafter"/>
</dbReference>
<dbReference type="PROSITE" id="PS00678">
    <property type="entry name" value="WD_REPEATS_1"/>
    <property type="match status" value="1"/>
</dbReference>
<dbReference type="GO" id="GO:0034271">
    <property type="term" value="C:phosphatidylinositol 3-kinase complex, class III, type I"/>
    <property type="evidence" value="ECO:0007669"/>
    <property type="project" value="TreeGrafter"/>
</dbReference>
<evidence type="ECO:0000256" key="9">
    <source>
        <dbReference type="PROSITE-ProRule" id="PRU00221"/>
    </source>
</evidence>
<dbReference type="SUPFAM" id="SSF50978">
    <property type="entry name" value="WD40 repeat-like"/>
    <property type="match status" value="1"/>
</dbReference>
<evidence type="ECO:0000256" key="7">
    <source>
        <dbReference type="ARBA" id="ARBA00022777"/>
    </source>
</evidence>
<name>A0A7S0DEN9_9EUKA</name>
<dbReference type="PANTHER" id="PTHR17583:SF0">
    <property type="entry name" value="PHOSPHOINOSITIDE 3-KINASE REGULATORY SUBUNIT 4"/>
    <property type="match status" value="1"/>
</dbReference>
<keyword evidence="5" id="KW-0677">Repeat</keyword>